<feature type="compositionally biased region" description="Polar residues" evidence="2">
    <location>
        <begin position="96"/>
        <end position="112"/>
    </location>
</feature>
<evidence type="ECO:0000313" key="4">
    <source>
        <dbReference type="Proteomes" id="UP000265716"/>
    </source>
</evidence>
<feature type="compositionally biased region" description="Basic and acidic residues" evidence="2">
    <location>
        <begin position="20"/>
        <end position="36"/>
    </location>
</feature>
<feature type="compositionally biased region" description="Polar residues" evidence="2">
    <location>
        <begin position="51"/>
        <end position="60"/>
    </location>
</feature>
<protein>
    <submittedName>
        <fullName evidence="3">Uncharacterized protein</fullName>
    </submittedName>
</protein>
<dbReference type="EMBL" id="QUTC01005791">
    <property type="protein sequence ID" value="RHY55790.1"/>
    <property type="molecule type" value="Genomic_DNA"/>
</dbReference>
<evidence type="ECO:0000256" key="2">
    <source>
        <dbReference type="SAM" id="MobiDB-lite"/>
    </source>
</evidence>
<comment type="caution">
    <text evidence="3">The sequence shown here is derived from an EMBL/GenBank/DDBJ whole genome shotgun (WGS) entry which is preliminary data.</text>
</comment>
<feature type="region of interest" description="Disordered" evidence="2">
    <location>
        <begin position="1059"/>
        <end position="1097"/>
    </location>
</feature>
<feature type="compositionally biased region" description="Acidic residues" evidence="2">
    <location>
        <begin position="1166"/>
        <end position="1179"/>
    </location>
</feature>
<gene>
    <name evidence="3" type="ORF">DYB38_008635</name>
</gene>
<evidence type="ECO:0000313" key="3">
    <source>
        <dbReference type="EMBL" id="RHY55790.1"/>
    </source>
</evidence>
<reference evidence="3 4" key="1">
    <citation type="submission" date="2018-08" db="EMBL/GenBank/DDBJ databases">
        <title>Aphanomyces genome sequencing and annotation.</title>
        <authorList>
            <person name="Minardi D."/>
            <person name="Oidtmann B."/>
            <person name="Van Der Giezen M."/>
            <person name="Studholme D.J."/>
        </authorList>
    </citation>
    <scope>NUCLEOTIDE SEQUENCE [LARGE SCALE GENOMIC DNA]</scope>
    <source>
        <strain evidence="3 4">SA</strain>
    </source>
</reference>
<feature type="region of interest" description="Disordered" evidence="2">
    <location>
        <begin position="1"/>
        <end position="119"/>
    </location>
</feature>
<sequence>MMLASCTTHNQLTSAPSAGDDSRRQTDGSEDKEEKGIYTVPCNGEKCIKTNGETSETTGIYTGPSAGDDSRRQTDGSEVKEEEGMYAEPSKEESSCRQTEPNTRDANASPDGNSLAPRGAAFVLSRTLLRVRGPLTTFPEETSDAEEPGAPSRDSTNPVLDSPDPVMAGSGAGTVSAITYGSTRTEYSNLKDLRPDSDITPVSTAAQIDAISRGDMAEFPDSRHVFAKEAWKKKGKMSTEEPTTTAVPVRQSRRLAGGAPEFGLLDSERLLRKKPMATGLVPLEDDDGARVSTPGRKREADGSPDVSPPTDRPETRSPLKRPALASAADLALVPTTPLARTGTDGPTLTVARTGTDDRESMKVAAKMNVARAQVTNEANEALLREAEKNALSWEDRTRELQGQLALKWEQREALLVRDMDSDLLVARRLHEEVLSQVQKDAERVLEVRRREDHLRHDGLMSSLREELRTLKRNHQEEILRVREAARDEDTSKGVAYDLLQSQYDRDLASARDEVQSKASELESVQEALRDLSFRESANVACGNCQILEKEKRDLREALRERERSLEEEVQRRQRMERVWEEEHRRLRESEETVRELQESILTEQNRYEQTLLSEQGRRQDLEQLVQEQFMTLTQERAQSGEDPSPETRDQLERERHANEEVLRQVEEARSCLETEKLQLRDQEATLFRERSVQDLTLSRAYAELERQRAQLQVEQRAVDLQQRTPQKMNNAPYATYGIPTLSRMGSPSKGSGITHTTFTTAPLLPATRSNTSTPRRAFDQTCFMQQTEVLTESASLRMPPTFTVRDTTPLPFVPTAAPMSRPNRDADSYPSSGAYGQQLGAGYTQSSPRATGSGPGAATGVVTQVERILPHLLEVDRMGVIMVDPSVAEVALRDLLVVEDLEGTTVVLLALREAAPEETALYAPKFDSVDRTIPLEHFLAKFDTIQKEYGLNDTQVVRIFDDRLTSCGEFIQKTLSRKMAEITDNSHRKSTETVREYAWRIADASREAGLQANRAVVMMINGCSDAEVAACLRGASVRPETIEISLDYLIERDVDIDRRTDGSRSAPRTTPVAPSTPTRSTRNTSRTQSSSTPNGNLQELQASISRLQRDMTSLTTSNNDQFSSIQDVVAMISTDNPAGNNPATDYRSAACPGTTEVGVRDKPERDPEDDQDPEDEEEMQPVTPVGRWAI</sequence>
<dbReference type="VEuPathDB" id="FungiDB:H257_04692"/>
<accession>A0A397CYW9</accession>
<name>A0A397CYW9_APHAT</name>
<dbReference type="VEuPathDB" id="FungiDB:H257_11338"/>
<feature type="compositionally biased region" description="Polar residues" evidence="2">
    <location>
        <begin position="1133"/>
        <end position="1143"/>
    </location>
</feature>
<feature type="region of interest" description="Disordered" evidence="2">
    <location>
        <begin position="132"/>
        <end position="173"/>
    </location>
</feature>
<feature type="compositionally biased region" description="Low complexity" evidence="2">
    <location>
        <begin position="1075"/>
        <end position="1093"/>
    </location>
</feature>
<feature type="region of interest" description="Disordered" evidence="2">
    <location>
        <begin position="275"/>
        <end position="322"/>
    </location>
</feature>
<dbReference type="VEuPathDB" id="FungiDB:H257_17838"/>
<evidence type="ECO:0000256" key="1">
    <source>
        <dbReference type="SAM" id="Coils"/>
    </source>
</evidence>
<keyword evidence="1" id="KW-0175">Coiled coil</keyword>
<feature type="region of interest" description="Disordered" evidence="2">
    <location>
        <begin position="807"/>
        <end position="858"/>
    </location>
</feature>
<feature type="coiled-coil region" evidence="1">
    <location>
        <begin position="460"/>
        <end position="606"/>
    </location>
</feature>
<feature type="region of interest" description="Disordered" evidence="2">
    <location>
        <begin position="230"/>
        <end position="262"/>
    </location>
</feature>
<feature type="compositionally biased region" description="Polar residues" evidence="2">
    <location>
        <begin position="1"/>
        <end position="16"/>
    </location>
</feature>
<feature type="region of interest" description="Disordered" evidence="2">
    <location>
        <begin position="633"/>
        <end position="652"/>
    </location>
</feature>
<dbReference type="Proteomes" id="UP000265716">
    <property type="component" value="Unassembled WGS sequence"/>
</dbReference>
<proteinExistence type="predicted"/>
<dbReference type="VEuPathDB" id="FungiDB:H257_04694"/>
<feature type="region of interest" description="Disordered" evidence="2">
    <location>
        <begin position="1133"/>
        <end position="1190"/>
    </location>
</feature>
<feature type="coiled-coil region" evidence="1">
    <location>
        <begin position="369"/>
        <end position="403"/>
    </location>
</feature>
<feature type="compositionally biased region" description="Basic and acidic residues" evidence="2">
    <location>
        <begin position="68"/>
        <end position="95"/>
    </location>
</feature>
<organism evidence="3 4">
    <name type="scientific">Aphanomyces astaci</name>
    <name type="common">Crayfish plague agent</name>
    <dbReference type="NCBI Taxonomy" id="112090"/>
    <lineage>
        <taxon>Eukaryota</taxon>
        <taxon>Sar</taxon>
        <taxon>Stramenopiles</taxon>
        <taxon>Oomycota</taxon>
        <taxon>Saprolegniomycetes</taxon>
        <taxon>Saprolegniales</taxon>
        <taxon>Verrucalvaceae</taxon>
        <taxon>Aphanomyces</taxon>
    </lineage>
</organism>
<dbReference type="AlphaFoldDB" id="A0A397CYW9"/>